<organism evidence="2">
    <name type="scientific">Timema monikensis</name>
    <dbReference type="NCBI Taxonomy" id="170555"/>
    <lineage>
        <taxon>Eukaryota</taxon>
        <taxon>Metazoa</taxon>
        <taxon>Ecdysozoa</taxon>
        <taxon>Arthropoda</taxon>
        <taxon>Hexapoda</taxon>
        <taxon>Insecta</taxon>
        <taxon>Pterygota</taxon>
        <taxon>Neoptera</taxon>
        <taxon>Polyneoptera</taxon>
        <taxon>Phasmatodea</taxon>
        <taxon>Timematodea</taxon>
        <taxon>Timematoidea</taxon>
        <taxon>Timematidae</taxon>
        <taxon>Timema</taxon>
    </lineage>
</organism>
<dbReference type="InterPro" id="IPR012677">
    <property type="entry name" value="Nucleotide-bd_a/b_plait_sf"/>
</dbReference>
<feature type="region of interest" description="Disordered" evidence="1">
    <location>
        <begin position="208"/>
        <end position="236"/>
    </location>
</feature>
<evidence type="ECO:0000313" key="2">
    <source>
        <dbReference type="EMBL" id="CAD7434275.1"/>
    </source>
</evidence>
<proteinExistence type="predicted"/>
<dbReference type="EMBL" id="OB797352">
    <property type="protein sequence ID" value="CAD7434275.1"/>
    <property type="molecule type" value="Genomic_DNA"/>
</dbReference>
<dbReference type="GO" id="GO:0000380">
    <property type="term" value="P:alternative mRNA splicing, via spliceosome"/>
    <property type="evidence" value="ECO:0007669"/>
    <property type="project" value="TreeGrafter"/>
</dbReference>
<reference evidence="2" key="1">
    <citation type="submission" date="2020-11" db="EMBL/GenBank/DDBJ databases">
        <authorList>
            <person name="Tran Van P."/>
        </authorList>
    </citation>
    <scope>NUCLEOTIDE SEQUENCE</scope>
</reference>
<dbReference type="GO" id="GO:0071013">
    <property type="term" value="C:catalytic step 2 spliceosome"/>
    <property type="evidence" value="ECO:0007669"/>
    <property type="project" value="TreeGrafter"/>
</dbReference>
<dbReference type="GO" id="GO:0071011">
    <property type="term" value="C:precatalytic spliceosome"/>
    <property type="evidence" value="ECO:0007669"/>
    <property type="project" value="TreeGrafter"/>
</dbReference>
<dbReference type="PANTHER" id="PTHR47330">
    <property type="entry name" value="POLY(U)-BINDING-SPLICING FACTOR PUF60-B-RELATED"/>
    <property type="match status" value="1"/>
</dbReference>
<dbReference type="GO" id="GO:0003723">
    <property type="term" value="F:RNA binding"/>
    <property type="evidence" value="ECO:0007669"/>
    <property type="project" value="TreeGrafter"/>
</dbReference>
<gene>
    <name evidence="2" type="ORF">TMSB3V08_LOCUS10928</name>
</gene>
<dbReference type="PANTHER" id="PTHR47330:SF1">
    <property type="entry name" value="POLY(U)-BINDING-SPLICING FACTOR PUF60"/>
    <property type="match status" value="1"/>
</dbReference>
<accession>A0A7R9EJR9</accession>
<dbReference type="AlphaFoldDB" id="A0A7R9EJR9"/>
<dbReference type="GO" id="GO:0000381">
    <property type="term" value="P:regulation of alternative mRNA splicing, via spliceosome"/>
    <property type="evidence" value="ECO:0007669"/>
    <property type="project" value="TreeGrafter"/>
</dbReference>
<evidence type="ECO:0000256" key="1">
    <source>
        <dbReference type="SAM" id="MobiDB-lite"/>
    </source>
</evidence>
<dbReference type="Gene3D" id="3.30.70.330">
    <property type="match status" value="1"/>
</dbReference>
<sequence>MESKLDHSPELEEEHEGCSSFTLGSKDDLSLNFLTSIASVFTATISSIKTPLNLGSHSMDGQKIGSESRYVLQGPSSSASIMPTAAAVAAAAATAKIQAMDAVASNAVALGDYLVAGLSKLGSAGVTPAVPLLNTLPPLQSLSSIPQLQAMAPMSHHPGLHATSIPALIQPPGLAIPQLRGSNPVNTFSGQPMTVLPPPGIMAPTVVGQPVGGPPGAQPDALRRAQEQAQQKQQEELQKKLLEETEPQTLQQQENMSIKGQSARHLVMQKLMRKVESRVVILRNMVEPDDVDESLQEEIQDECTKYGTVERVIIYNEKQSEEDDDDAEVIVKIFVEFSQMSGRYFVISQAREDNIYSGHFLDWL</sequence>
<name>A0A7R9EJR9_9NEOP</name>
<protein>
    <submittedName>
        <fullName evidence="2">Uncharacterized protein</fullName>
    </submittedName>
</protein>
<dbReference type="InterPro" id="IPR051974">
    <property type="entry name" value="PUF60_regulator"/>
</dbReference>
<dbReference type="GO" id="GO:0006376">
    <property type="term" value="P:mRNA splice site recognition"/>
    <property type="evidence" value="ECO:0007669"/>
    <property type="project" value="TreeGrafter"/>
</dbReference>